<organism evidence="2 3">
    <name type="scientific">Azomonas agilis</name>
    <dbReference type="NCBI Taxonomy" id="116849"/>
    <lineage>
        <taxon>Bacteria</taxon>
        <taxon>Pseudomonadati</taxon>
        <taxon>Pseudomonadota</taxon>
        <taxon>Gammaproteobacteria</taxon>
        <taxon>Pseudomonadales</taxon>
        <taxon>Pseudomonadaceae</taxon>
        <taxon>Azomonas</taxon>
    </lineage>
</organism>
<gene>
    <name evidence="2" type="ORF">LX59_00816</name>
</gene>
<dbReference type="OrthoDB" id="9798761at2"/>
<dbReference type="InterPro" id="IPR004919">
    <property type="entry name" value="GmrSD_N"/>
</dbReference>
<dbReference type="EMBL" id="VLKG01000002">
    <property type="protein sequence ID" value="TWH76771.1"/>
    <property type="molecule type" value="Genomic_DNA"/>
</dbReference>
<dbReference type="Proteomes" id="UP000319627">
    <property type="component" value="Unassembled WGS sequence"/>
</dbReference>
<feature type="domain" description="GmrSD restriction endonucleases N-terminal" evidence="1">
    <location>
        <begin position="13"/>
        <end position="266"/>
    </location>
</feature>
<sequence length="486" mass="56094">MSSIQNIDVSLQAIVKNIDKNIYLIPKFQRDFVWKRKAIEELGDSIIRGYPISSLLIMPENGNLKVSAHSLIENIKKEYNQEENNEPKYYILDGQQRLTSIAKLFLPKNNGDDEFYFDLLALLLDKFPEDKILEIPSVKKLTELSGVITDNYMELCRAFSVGKGKGKQLTRHYNRFISGESVIEKRYSEVIDDFFEQWFDGFKSKNKTKFFDYKNYVTSVLGVIGEYKIPAMKIDGESELGIVIRVFEKVNTTGKKLTLFDLINAQSFEDKKHKDGLSDYLSSEIKSTSHERHGVFNFLEYKDNGKFENLARIIRIFEIANLLEKNTIPAISKQSMLARGSSFWFGCWEKQGNKFLEIVEWMNEEGLLDIGQVTFLEYAIAILLAKPTMFENLEYRERIEKYAIYLTLSESSFTKSNLDVVKKLYTSESPNMPININDKMILDCKPTSSQTKVIQKILQKKGVTYEINNEVHAQEASEIINSYFSA</sequence>
<dbReference type="RefSeq" id="WP_144570552.1">
    <property type="nucleotide sequence ID" value="NZ_VLKG01000002.1"/>
</dbReference>
<evidence type="ECO:0000259" key="1">
    <source>
        <dbReference type="Pfam" id="PF03235"/>
    </source>
</evidence>
<name>A0A562J0F1_9GAMM</name>
<protein>
    <submittedName>
        <fullName evidence="2">Uncharacterized protein DUF262</fullName>
    </submittedName>
</protein>
<evidence type="ECO:0000313" key="2">
    <source>
        <dbReference type="EMBL" id="TWH76771.1"/>
    </source>
</evidence>
<accession>A0A562J0F1</accession>
<dbReference type="PANTHER" id="PTHR37292">
    <property type="entry name" value="VNG6097C"/>
    <property type="match status" value="1"/>
</dbReference>
<keyword evidence="3" id="KW-1185">Reference proteome</keyword>
<comment type="caution">
    <text evidence="2">The sequence shown here is derived from an EMBL/GenBank/DDBJ whole genome shotgun (WGS) entry which is preliminary data.</text>
</comment>
<proteinExistence type="predicted"/>
<reference evidence="2 3" key="1">
    <citation type="submission" date="2019-07" db="EMBL/GenBank/DDBJ databases">
        <title>Genomic Encyclopedia of Type Strains, Phase I: the one thousand microbial genomes (KMG-I) project.</title>
        <authorList>
            <person name="Kyrpides N."/>
        </authorList>
    </citation>
    <scope>NUCLEOTIDE SEQUENCE [LARGE SCALE GENOMIC DNA]</scope>
    <source>
        <strain evidence="2 3">DSM 375</strain>
    </source>
</reference>
<dbReference type="Pfam" id="PF03235">
    <property type="entry name" value="GmrSD_N"/>
    <property type="match status" value="1"/>
</dbReference>
<dbReference type="PANTHER" id="PTHR37292:SF2">
    <property type="entry name" value="DUF262 DOMAIN-CONTAINING PROTEIN"/>
    <property type="match status" value="1"/>
</dbReference>
<dbReference type="AlphaFoldDB" id="A0A562J0F1"/>
<evidence type="ECO:0000313" key="3">
    <source>
        <dbReference type="Proteomes" id="UP000319627"/>
    </source>
</evidence>